<dbReference type="PANTHER" id="PTHR47580">
    <property type="entry name" value="PHOSPHOGLYCERATE MUTASE FAMILY PROTEIN"/>
    <property type="match status" value="1"/>
</dbReference>
<dbReference type="AlphaFoldDB" id="A0AB34IYP4"/>
<dbReference type="EMBL" id="JBGBPQ010000016">
    <property type="protein sequence ID" value="KAL1508524.1"/>
    <property type="molecule type" value="Genomic_DNA"/>
</dbReference>
<protein>
    <submittedName>
        <fullName evidence="1">Uncharacterized protein</fullName>
    </submittedName>
</protein>
<evidence type="ECO:0000313" key="2">
    <source>
        <dbReference type="Proteomes" id="UP001515480"/>
    </source>
</evidence>
<reference evidence="1 2" key="1">
    <citation type="journal article" date="2024" name="Science">
        <title>Giant polyketide synthase enzymes in the biosynthesis of giant marine polyether toxins.</title>
        <authorList>
            <person name="Fallon T.R."/>
            <person name="Shende V.V."/>
            <person name="Wierzbicki I.H."/>
            <person name="Pendleton A.L."/>
            <person name="Watervoot N.F."/>
            <person name="Auber R.P."/>
            <person name="Gonzalez D.J."/>
            <person name="Wisecaver J.H."/>
            <person name="Moore B.S."/>
        </authorList>
    </citation>
    <scope>NUCLEOTIDE SEQUENCE [LARGE SCALE GENOMIC DNA]</scope>
    <source>
        <strain evidence="1 2">12B1</strain>
    </source>
</reference>
<dbReference type="Gene3D" id="3.40.50.1240">
    <property type="entry name" value="Phosphoglycerate mutase-like"/>
    <property type="match status" value="1"/>
</dbReference>
<proteinExistence type="predicted"/>
<dbReference type="Pfam" id="PF00300">
    <property type="entry name" value="His_Phos_1"/>
    <property type="match status" value="1"/>
</dbReference>
<dbReference type="InterPro" id="IPR013078">
    <property type="entry name" value="His_Pase_superF_clade-1"/>
</dbReference>
<dbReference type="PANTHER" id="PTHR47580:SF1">
    <property type="entry name" value="PHOSPHOGLYCERATE MUTASE FAMILY PROTEIN"/>
    <property type="match status" value="1"/>
</dbReference>
<accession>A0AB34IYP4</accession>
<gene>
    <name evidence="1" type="ORF">AB1Y20_004624</name>
</gene>
<sequence>MAAAAFPASFLAPISHRAALHPSQTSSRPHLSRGALLHLLPLLALSPSSSASEYIDPLFARLRNHYFLVRPGETTFEAAGIVDSNPINKGSSDRGLTPRGAAQVRSTIRALAARGVDAPLIWYDNGARATQTAEMIGEELSVSRTRIVPEFRWLEARGLGALDGTSLREASSKVRALDALDIDNAPEETDDGTPSDSVNEVFSRMRNTVAKIEVNFAGSDVIIVGGDATVLSIFAAAACAVDLREHSRFELPPGDFFDLNELILEVKEGKFTSKAVGAPTDEQIENGREALREFGPRIFSETEAGSWVLGPGVRR</sequence>
<comment type="caution">
    <text evidence="1">The sequence shown here is derived from an EMBL/GenBank/DDBJ whole genome shotgun (WGS) entry which is preliminary data.</text>
</comment>
<evidence type="ECO:0000313" key="1">
    <source>
        <dbReference type="EMBL" id="KAL1508524.1"/>
    </source>
</evidence>
<organism evidence="1 2">
    <name type="scientific">Prymnesium parvum</name>
    <name type="common">Toxic golden alga</name>
    <dbReference type="NCBI Taxonomy" id="97485"/>
    <lineage>
        <taxon>Eukaryota</taxon>
        <taxon>Haptista</taxon>
        <taxon>Haptophyta</taxon>
        <taxon>Prymnesiophyceae</taxon>
        <taxon>Prymnesiales</taxon>
        <taxon>Prymnesiaceae</taxon>
        <taxon>Prymnesium</taxon>
    </lineage>
</organism>
<dbReference type="InterPro" id="IPR029033">
    <property type="entry name" value="His_PPase_superfam"/>
</dbReference>
<dbReference type="SUPFAM" id="SSF53254">
    <property type="entry name" value="Phosphoglycerate mutase-like"/>
    <property type="match status" value="1"/>
</dbReference>
<dbReference type="Proteomes" id="UP001515480">
    <property type="component" value="Unassembled WGS sequence"/>
</dbReference>
<name>A0AB34IYP4_PRYPA</name>
<keyword evidence="2" id="KW-1185">Reference proteome</keyword>